<feature type="compositionally biased region" description="Pro residues" evidence="1">
    <location>
        <begin position="251"/>
        <end position="260"/>
    </location>
</feature>
<proteinExistence type="predicted"/>
<evidence type="ECO:0000256" key="2">
    <source>
        <dbReference type="SAM" id="Phobius"/>
    </source>
</evidence>
<protein>
    <submittedName>
        <fullName evidence="3">Oidioi.mRNA.OKI2018_I69.chr1.g1458.t1.cds</fullName>
    </submittedName>
</protein>
<keyword evidence="2" id="KW-0812">Transmembrane</keyword>
<feature type="compositionally biased region" description="Basic and acidic residues" evidence="1">
    <location>
        <begin position="275"/>
        <end position="288"/>
    </location>
</feature>
<dbReference type="EMBL" id="OU015566">
    <property type="protein sequence ID" value="CAG5104693.1"/>
    <property type="molecule type" value="Genomic_DNA"/>
</dbReference>
<evidence type="ECO:0000256" key="1">
    <source>
        <dbReference type="SAM" id="MobiDB-lite"/>
    </source>
</evidence>
<feature type="transmembrane region" description="Helical" evidence="2">
    <location>
        <begin position="68"/>
        <end position="88"/>
    </location>
</feature>
<dbReference type="Proteomes" id="UP001158576">
    <property type="component" value="Chromosome 1"/>
</dbReference>
<keyword evidence="2" id="KW-1133">Transmembrane helix</keyword>
<evidence type="ECO:0000313" key="4">
    <source>
        <dbReference type="Proteomes" id="UP001158576"/>
    </source>
</evidence>
<feature type="region of interest" description="Disordered" evidence="1">
    <location>
        <begin position="134"/>
        <end position="290"/>
    </location>
</feature>
<keyword evidence="4" id="KW-1185">Reference proteome</keyword>
<organism evidence="3 4">
    <name type="scientific">Oikopleura dioica</name>
    <name type="common">Tunicate</name>
    <dbReference type="NCBI Taxonomy" id="34765"/>
    <lineage>
        <taxon>Eukaryota</taxon>
        <taxon>Metazoa</taxon>
        <taxon>Chordata</taxon>
        <taxon>Tunicata</taxon>
        <taxon>Appendicularia</taxon>
        <taxon>Copelata</taxon>
        <taxon>Oikopleuridae</taxon>
        <taxon>Oikopleura</taxon>
    </lineage>
</organism>
<reference evidence="3 4" key="1">
    <citation type="submission" date="2021-04" db="EMBL/GenBank/DDBJ databases">
        <authorList>
            <person name="Bliznina A."/>
        </authorList>
    </citation>
    <scope>NUCLEOTIDE SEQUENCE [LARGE SCALE GENOMIC DNA]</scope>
</reference>
<gene>
    <name evidence="3" type="ORF">OKIOD_LOCUS10223</name>
</gene>
<feature type="compositionally biased region" description="Basic residues" evidence="1">
    <location>
        <begin position="194"/>
        <end position="213"/>
    </location>
</feature>
<evidence type="ECO:0000313" key="3">
    <source>
        <dbReference type="EMBL" id="CAG5104693.1"/>
    </source>
</evidence>
<name>A0ABN7ST13_OIKDI</name>
<accession>A0ABN7ST13</accession>
<sequence length="474" mass="52357">MSCLPVFKKLGKILKKKVGEYSPKKNEPDREELLYCIRRQPIVKSDGLNQTTGYNLSTGSFDSSNYSVGFWIVLTLLIVLAVSVWCCCSKDIKRYACNAWESGCDWIYSVCPCCPDIDDEQGDGYLLEPRDLSLRSSSNRGRPTVVENANYVRGNAKSSKNAPPKNSRIEEEFERGGSSGPPRVPPPPAPTRSRAARKSASRRTSKPAPKRIPKQLVLPRPKTYEPKFEFSQSDDEDDCCETSPLNKPPSCTAPPRPKPPQLTKIETEEETTQITKEDTPQNIKKEPNEGSWVSNLFGKALNLIPALPAPVHQADAKVEIKNEKDCKEELAWSPPTAETILAQPSVKVENEQMTPVQTFSAPSLSLAEVDPDEKNAPIVALADTTAFNGFDETVFPVDTTATAEGVDDGDNVSFCSEITPQQTPEQPHRALPDIVSDHESPVIAAPKCPSAPKKEKVIFSRYGRRVQAPKRFES</sequence>
<keyword evidence="2" id="KW-0472">Membrane</keyword>